<comment type="caution">
    <text evidence="2">The sequence shown here is derived from an EMBL/GenBank/DDBJ whole genome shotgun (WGS) entry which is preliminary data.</text>
</comment>
<accession>A0ABV9SDM7</accession>
<organism evidence="2 3">
    <name type="scientific">Actinophytocola glycyrrhizae</name>
    <dbReference type="NCBI Taxonomy" id="2044873"/>
    <lineage>
        <taxon>Bacteria</taxon>
        <taxon>Bacillati</taxon>
        <taxon>Actinomycetota</taxon>
        <taxon>Actinomycetes</taxon>
        <taxon>Pseudonocardiales</taxon>
        <taxon>Pseudonocardiaceae</taxon>
    </lineage>
</organism>
<dbReference type="Proteomes" id="UP001595859">
    <property type="component" value="Unassembled WGS sequence"/>
</dbReference>
<proteinExistence type="predicted"/>
<evidence type="ECO:0000256" key="1">
    <source>
        <dbReference type="SAM" id="SignalP"/>
    </source>
</evidence>
<evidence type="ECO:0008006" key="4">
    <source>
        <dbReference type="Google" id="ProtNLM"/>
    </source>
</evidence>
<evidence type="ECO:0000313" key="3">
    <source>
        <dbReference type="Proteomes" id="UP001595859"/>
    </source>
</evidence>
<name>A0ABV9SDM7_9PSEU</name>
<reference evidence="3" key="1">
    <citation type="journal article" date="2019" name="Int. J. Syst. Evol. Microbiol.">
        <title>The Global Catalogue of Microorganisms (GCM) 10K type strain sequencing project: providing services to taxonomists for standard genome sequencing and annotation.</title>
        <authorList>
            <consortium name="The Broad Institute Genomics Platform"/>
            <consortium name="The Broad Institute Genome Sequencing Center for Infectious Disease"/>
            <person name="Wu L."/>
            <person name="Ma J."/>
        </authorList>
    </citation>
    <scope>NUCLEOTIDE SEQUENCE [LARGE SCALE GENOMIC DNA]</scope>
    <source>
        <strain evidence="3">ZS-22-S1</strain>
    </source>
</reference>
<feature type="signal peptide" evidence="1">
    <location>
        <begin position="1"/>
        <end position="26"/>
    </location>
</feature>
<keyword evidence="3" id="KW-1185">Reference proteome</keyword>
<gene>
    <name evidence="2" type="ORF">ACFPCV_31140</name>
</gene>
<keyword evidence="1" id="KW-0732">Signal</keyword>
<sequence length="212" mass="21265">MRFRSTFSVVCLAAAGLAFTAAPAGAAPGDAVAEGSAGGVTIGEATVGPIASCSTEGPSSGESGEVAVPNVATYSSGTSTCTIDEAGEIAKTTVTGGRFRFDALLPHGGPRLRLSDYTATCETTLTGSNSSIRFSGLHGVTVPSELPSNHVVTIPGDLDGKPLATVTFNEAVTPSPPDGSMTVHLMHIRMFPEGGPTPGDAYVGTVRCAPVP</sequence>
<protein>
    <recommendedName>
        <fullName evidence="4">Neocarzinostatin family protein</fullName>
    </recommendedName>
</protein>
<evidence type="ECO:0000313" key="2">
    <source>
        <dbReference type="EMBL" id="MFC4857979.1"/>
    </source>
</evidence>
<dbReference type="EMBL" id="JBHSIS010000022">
    <property type="protein sequence ID" value="MFC4857979.1"/>
    <property type="molecule type" value="Genomic_DNA"/>
</dbReference>
<feature type="chain" id="PRO_5047225219" description="Neocarzinostatin family protein" evidence="1">
    <location>
        <begin position="27"/>
        <end position="212"/>
    </location>
</feature>
<dbReference type="RefSeq" id="WP_378060107.1">
    <property type="nucleotide sequence ID" value="NZ_JBHSIS010000022.1"/>
</dbReference>